<comment type="pathway">
    <text evidence="2">Protein modification; protein ubiquitination.</text>
</comment>
<evidence type="ECO:0000256" key="7">
    <source>
        <dbReference type="ARBA" id="ARBA00022786"/>
    </source>
</evidence>
<evidence type="ECO:0000313" key="13">
    <source>
        <dbReference type="Proteomes" id="UP001209878"/>
    </source>
</evidence>
<feature type="compositionally biased region" description="Low complexity" evidence="10">
    <location>
        <begin position="308"/>
        <end position="322"/>
    </location>
</feature>
<accession>A0AAD9L2B6</accession>
<dbReference type="GO" id="GO:0005634">
    <property type="term" value="C:nucleus"/>
    <property type="evidence" value="ECO:0007669"/>
    <property type="project" value="TreeGrafter"/>
</dbReference>
<dbReference type="Proteomes" id="UP001209878">
    <property type="component" value="Unassembled WGS sequence"/>
</dbReference>
<evidence type="ECO:0000256" key="4">
    <source>
        <dbReference type="ARBA" id="ARBA00022679"/>
    </source>
</evidence>
<dbReference type="GO" id="GO:0000209">
    <property type="term" value="P:protein polyubiquitination"/>
    <property type="evidence" value="ECO:0007669"/>
    <property type="project" value="UniProtKB-ARBA"/>
</dbReference>
<name>A0AAD9L2B6_RIDPI</name>
<evidence type="ECO:0000313" key="12">
    <source>
        <dbReference type="EMBL" id="KAK2181260.1"/>
    </source>
</evidence>
<keyword evidence="6 9" id="KW-0863">Zinc-finger</keyword>
<dbReference type="AlphaFoldDB" id="A0AAD9L2B6"/>
<dbReference type="CDD" id="cd16667">
    <property type="entry name" value="RING-H2_RNF126-like"/>
    <property type="match status" value="1"/>
</dbReference>
<dbReference type="InterPro" id="IPR013083">
    <property type="entry name" value="Znf_RING/FYVE/PHD"/>
</dbReference>
<gene>
    <name evidence="12" type="ORF">NP493_404g01000</name>
</gene>
<evidence type="ECO:0000256" key="9">
    <source>
        <dbReference type="PROSITE-ProRule" id="PRU00175"/>
    </source>
</evidence>
<protein>
    <recommendedName>
        <fullName evidence="3">RING-type E3 ubiquitin transferase</fullName>
        <ecNumber evidence="3">2.3.2.27</ecNumber>
    </recommendedName>
</protein>
<keyword evidence="8" id="KW-0862">Zinc</keyword>
<keyword evidence="4" id="KW-0808">Transferase</keyword>
<feature type="compositionally biased region" description="Polar residues" evidence="10">
    <location>
        <begin position="286"/>
        <end position="307"/>
    </location>
</feature>
<feature type="domain" description="RING-type" evidence="11">
    <location>
        <begin position="220"/>
        <end position="261"/>
    </location>
</feature>
<dbReference type="Gene3D" id="3.30.40.10">
    <property type="entry name" value="Zinc/RING finger domain, C3HC4 (zinc finger)"/>
    <property type="match status" value="1"/>
</dbReference>
<dbReference type="GO" id="GO:0008270">
    <property type="term" value="F:zinc ion binding"/>
    <property type="evidence" value="ECO:0007669"/>
    <property type="project" value="UniProtKB-KW"/>
</dbReference>
<keyword evidence="5" id="KW-0479">Metal-binding</keyword>
<dbReference type="InterPro" id="IPR001841">
    <property type="entry name" value="Znf_RING"/>
</dbReference>
<organism evidence="12 13">
    <name type="scientific">Ridgeia piscesae</name>
    <name type="common">Tubeworm</name>
    <dbReference type="NCBI Taxonomy" id="27915"/>
    <lineage>
        <taxon>Eukaryota</taxon>
        <taxon>Metazoa</taxon>
        <taxon>Spiralia</taxon>
        <taxon>Lophotrochozoa</taxon>
        <taxon>Annelida</taxon>
        <taxon>Polychaeta</taxon>
        <taxon>Sedentaria</taxon>
        <taxon>Canalipalpata</taxon>
        <taxon>Sabellida</taxon>
        <taxon>Siboglinidae</taxon>
        <taxon>Ridgeia</taxon>
    </lineage>
</organism>
<comment type="catalytic activity">
    <reaction evidence="1">
        <text>S-ubiquitinyl-[E2 ubiquitin-conjugating enzyme]-L-cysteine + [acceptor protein]-L-lysine = [E2 ubiquitin-conjugating enzyme]-L-cysteine + N(6)-ubiquitinyl-[acceptor protein]-L-lysine.</text>
        <dbReference type="EC" id="2.3.2.27"/>
    </reaction>
</comment>
<dbReference type="SUPFAM" id="SSF57850">
    <property type="entry name" value="RING/U-box"/>
    <property type="match status" value="1"/>
</dbReference>
<keyword evidence="7" id="KW-0833">Ubl conjugation pathway</keyword>
<dbReference type="SMART" id="SM00184">
    <property type="entry name" value="RING"/>
    <property type="match status" value="1"/>
</dbReference>
<dbReference type="PANTHER" id="PTHR45931">
    <property type="entry name" value="SI:CH211-59O9.10"/>
    <property type="match status" value="1"/>
</dbReference>
<dbReference type="GO" id="GO:0006511">
    <property type="term" value="P:ubiquitin-dependent protein catabolic process"/>
    <property type="evidence" value="ECO:0007669"/>
    <property type="project" value="TreeGrafter"/>
</dbReference>
<evidence type="ECO:0000256" key="6">
    <source>
        <dbReference type="ARBA" id="ARBA00022771"/>
    </source>
</evidence>
<proteinExistence type="predicted"/>
<dbReference type="InterPro" id="IPR051834">
    <property type="entry name" value="RING_finger_E3_ligase"/>
</dbReference>
<dbReference type="Pfam" id="PF13639">
    <property type="entry name" value="zf-RING_2"/>
    <property type="match status" value="1"/>
</dbReference>
<evidence type="ECO:0000259" key="11">
    <source>
        <dbReference type="PROSITE" id="PS50089"/>
    </source>
</evidence>
<sequence length="335" mass="36295">MAEGTDTAERSYHRFFCHQCSVEVTPDLSDFTCPRCHNGFIEEIDSPMAIDDLPGNDLDPAAQFAEAFLLRSAELLRSPPTADGPDGPDDIGGINIGAPTNIFSGQRPTLVTIQRRNRNTEGQVLHGFLENLLGGLTGAVHIIGPPGGGGGLMGSPFGTILNIHGNPGDYAWGTGGLDNIITQLLNQLEGSGPPPADEQQIQALPKVKVTQTEVDHKVQCSVCMEDLTLNEEVQQLPCNHLYHHDCIVPWLELHGTCPVCRTTLDGRRATTEADQRPPRRSEEPRANTTQASSDNTSRGQNPEHSNLQTPQPSSTSTHSVQPSPDPPQYMDDEFD</sequence>
<dbReference type="FunFam" id="3.30.40.10:FF:000069">
    <property type="entry name" value="E3 ubiquitin-protein ligase RNF115"/>
    <property type="match status" value="1"/>
</dbReference>
<dbReference type="InterPro" id="IPR039525">
    <property type="entry name" value="RNF126-like_zinc-ribbon"/>
</dbReference>
<keyword evidence="13" id="KW-1185">Reference proteome</keyword>
<evidence type="ECO:0000256" key="2">
    <source>
        <dbReference type="ARBA" id="ARBA00004906"/>
    </source>
</evidence>
<reference evidence="12" key="1">
    <citation type="journal article" date="2023" name="Mol. Biol. Evol.">
        <title>Third-Generation Sequencing Reveals the Adaptive Role of the Epigenome in Three Deep-Sea Polychaetes.</title>
        <authorList>
            <person name="Perez M."/>
            <person name="Aroh O."/>
            <person name="Sun Y."/>
            <person name="Lan Y."/>
            <person name="Juniper S.K."/>
            <person name="Young C.R."/>
            <person name="Angers B."/>
            <person name="Qian P.Y."/>
        </authorList>
    </citation>
    <scope>NUCLEOTIDE SEQUENCE</scope>
    <source>
        <strain evidence="12">R07B-5</strain>
    </source>
</reference>
<evidence type="ECO:0000256" key="1">
    <source>
        <dbReference type="ARBA" id="ARBA00000900"/>
    </source>
</evidence>
<dbReference type="Pfam" id="PF14369">
    <property type="entry name" value="Zn_ribbon_19"/>
    <property type="match status" value="1"/>
</dbReference>
<evidence type="ECO:0000256" key="3">
    <source>
        <dbReference type="ARBA" id="ARBA00012483"/>
    </source>
</evidence>
<evidence type="ECO:0000256" key="8">
    <source>
        <dbReference type="ARBA" id="ARBA00022833"/>
    </source>
</evidence>
<dbReference type="EC" id="2.3.2.27" evidence="3"/>
<feature type="region of interest" description="Disordered" evidence="10">
    <location>
        <begin position="267"/>
        <end position="335"/>
    </location>
</feature>
<dbReference type="PROSITE" id="PS50089">
    <property type="entry name" value="ZF_RING_2"/>
    <property type="match status" value="1"/>
</dbReference>
<dbReference type="GO" id="GO:0061630">
    <property type="term" value="F:ubiquitin protein ligase activity"/>
    <property type="evidence" value="ECO:0007669"/>
    <property type="project" value="UniProtKB-EC"/>
</dbReference>
<evidence type="ECO:0000256" key="5">
    <source>
        <dbReference type="ARBA" id="ARBA00022723"/>
    </source>
</evidence>
<comment type="caution">
    <text evidence="12">The sequence shown here is derived from an EMBL/GenBank/DDBJ whole genome shotgun (WGS) entry which is preliminary data.</text>
</comment>
<dbReference type="PANTHER" id="PTHR45931:SF3">
    <property type="entry name" value="RING ZINC FINGER-CONTAINING PROTEIN"/>
    <property type="match status" value="1"/>
</dbReference>
<dbReference type="EMBL" id="JAODUO010000404">
    <property type="protein sequence ID" value="KAK2181260.1"/>
    <property type="molecule type" value="Genomic_DNA"/>
</dbReference>
<evidence type="ECO:0000256" key="10">
    <source>
        <dbReference type="SAM" id="MobiDB-lite"/>
    </source>
</evidence>
<feature type="compositionally biased region" description="Basic and acidic residues" evidence="10">
    <location>
        <begin position="267"/>
        <end position="285"/>
    </location>
</feature>